<dbReference type="GO" id="GO:0022857">
    <property type="term" value="F:transmembrane transporter activity"/>
    <property type="evidence" value="ECO:0007669"/>
    <property type="project" value="InterPro"/>
</dbReference>
<accession>A0A2H1CPH1</accession>
<comment type="subcellular location">
    <subcellularLocation>
        <location evidence="1">Membrane</location>
        <topology evidence="1">Multi-pass membrane protein</topology>
    </subcellularLocation>
</comment>
<feature type="transmembrane region" description="Helical" evidence="6">
    <location>
        <begin position="432"/>
        <end position="458"/>
    </location>
</feature>
<keyword evidence="3 6" id="KW-1133">Transmembrane helix</keyword>
<evidence type="ECO:0000259" key="7">
    <source>
        <dbReference type="PROSITE" id="PS50850"/>
    </source>
</evidence>
<dbReference type="Proteomes" id="UP000230066">
    <property type="component" value="Unassembled WGS sequence"/>
</dbReference>
<feature type="compositionally biased region" description="Polar residues" evidence="5">
    <location>
        <begin position="602"/>
        <end position="623"/>
    </location>
</feature>
<keyword evidence="2 6" id="KW-0812">Transmembrane</keyword>
<dbReference type="SUPFAM" id="SSF103473">
    <property type="entry name" value="MFS general substrate transporter"/>
    <property type="match status" value="1"/>
</dbReference>
<dbReference type="Pfam" id="PF00083">
    <property type="entry name" value="Sugar_tr"/>
    <property type="match status" value="1"/>
</dbReference>
<gene>
    <name evidence="8" type="ORF">D915_002171</name>
</gene>
<feature type="transmembrane region" description="Helical" evidence="6">
    <location>
        <begin position="193"/>
        <end position="216"/>
    </location>
</feature>
<evidence type="ECO:0000256" key="5">
    <source>
        <dbReference type="SAM" id="MobiDB-lite"/>
    </source>
</evidence>
<dbReference type="EMBL" id="JXXN02000523">
    <property type="protein sequence ID" value="THD27117.1"/>
    <property type="molecule type" value="Genomic_DNA"/>
</dbReference>
<dbReference type="PROSITE" id="PS50850">
    <property type="entry name" value="MFS"/>
    <property type="match status" value="1"/>
</dbReference>
<sequence length="623" mass="70366">MCATPELNTNKCERKHVSLNCEKSRDRKQSKNSQDQDGVNVDCLLEDTVGSCGLWQWGLVLLIGLSCGSIATFPVFANSAARHRCRLESHVEQFIQDNRLSFDHVASRIGPWIENPVEDNHRNRTVSFDVGCSVYKVNWTAVNLTWYFHEMSRTHLNSLETELCPRGYVHEDSPLHYPNSVIEDFGTVCDRSWLVPLGTAIYMLGMLLGFMCGGWCGDRFGRRRTILAMSFVDFACGVWTCAAPNYIHYVIARGLMGIGNTGKGSVANVFVLEITVARHRAILSALPGFTTHFLFRALMALCAYLIPDWRWLYFTVWSPTLLSITYIYLLPESPRWLVSQGRSEEAVEVLKTAYRVNHMCRSKMHEEEDFAHLERLKTNPICVIEPEKNQSVLRPLVEREFRKRTCLCIVIVFGVCMSFFGLLFYARVVWNYVYLVSLLNSITAIPAIILFTVVYRFCRHRKKPLLISMSVALLVLLISSVYTMIARPNTDTVITICSNIALVLINAALSMCFVYVPELYPSELRTNGSGLVMGISRIGGILCSFVNELDRLFIHGVPLAVYSGVLLLVVVALCLLDDTTGENLPDVSEKHSQSRTRIIPTESMQPEDQKQTKGCTNLQHVSL</sequence>
<feature type="domain" description="Major facilitator superfamily (MFS) profile" evidence="7">
    <location>
        <begin position="138"/>
        <end position="581"/>
    </location>
</feature>
<feature type="transmembrane region" description="Helical" evidence="6">
    <location>
        <begin position="312"/>
        <end position="330"/>
    </location>
</feature>
<feature type="transmembrane region" description="Helical" evidence="6">
    <location>
        <begin position="553"/>
        <end position="576"/>
    </location>
</feature>
<evidence type="ECO:0000256" key="1">
    <source>
        <dbReference type="ARBA" id="ARBA00004141"/>
    </source>
</evidence>
<protein>
    <submittedName>
        <fullName evidence="8">Solute carrier family 22 member 1</fullName>
    </submittedName>
</protein>
<dbReference type="InterPro" id="IPR005828">
    <property type="entry name" value="MFS_sugar_transport-like"/>
</dbReference>
<dbReference type="AlphaFoldDB" id="A0A2H1CPH1"/>
<evidence type="ECO:0000256" key="6">
    <source>
        <dbReference type="SAM" id="Phobius"/>
    </source>
</evidence>
<feature type="transmembrane region" description="Helical" evidence="6">
    <location>
        <begin position="406"/>
        <end position="426"/>
    </location>
</feature>
<keyword evidence="4 6" id="KW-0472">Membrane</keyword>
<comment type="caution">
    <text evidence="8">The sequence shown here is derived from an EMBL/GenBank/DDBJ whole genome shotgun (WGS) entry which is preliminary data.</text>
</comment>
<evidence type="ECO:0000313" key="8">
    <source>
        <dbReference type="EMBL" id="THD27117.1"/>
    </source>
</evidence>
<organism evidence="8 9">
    <name type="scientific">Fasciola hepatica</name>
    <name type="common">Liver fluke</name>
    <dbReference type="NCBI Taxonomy" id="6192"/>
    <lineage>
        <taxon>Eukaryota</taxon>
        <taxon>Metazoa</taxon>
        <taxon>Spiralia</taxon>
        <taxon>Lophotrochozoa</taxon>
        <taxon>Platyhelminthes</taxon>
        <taxon>Trematoda</taxon>
        <taxon>Digenea</taxon>
        <taxon>Plagiorchiida</taxon>
        <taxon>Echinostomata</taxon>
        <taxon>Echinostomatoidea</taxon>
        <taxon>Fasciolidae</taxon>
        <taxon>Fasciola</taxon>
    </lineage>
</organism>
<feature type="transmembrane region" description="Helical" evidence="6">
    <location>
        <begin position="492"/>
        <end position="516"/>
    </location>
</feature>
<dbReference type="Gene3D" id="1.20.1250.20">
    <property type="entry name" value="MFS general substrate transporter like domains"/>
    <property type="match status" value="1"/>
</dbReference>
<keyword evidence="9" id="KW-1185">Reference proteome</keyword>
<evidence type="ECO:0000313" key="9">
    <source>
        <dbReference type="Proteomes" id="UP000230066"/>
    </source>
</evidence>
<name>A0A2H1CPH1_FASHE</name>
<proteinExistence type="predicted"/>
<dbReference type="PANTHER" id="PTHR24064">
    <property type="entry name" value="SOLUTE CARRIER FAMILY 22 MEMBER"/>
    <property type="match status" value="1"/>
</dbReference>
<feature type="region of interest" description="Disordered" evidence="5">
    <location>
        <begin position="585"/>
        <end position="623"/>
    </location>
</feature>
<reference evidence="8" key="1">
    <citation type="submission" date="2019-03" db="EMBL/GenBank/DDBJ databases">
        <title>Improved annotation for the trematode Fasciola hepatica.</title>
        <authorList>
            <person name="Choi Y.-J."/>
            <person name="Martin J."/>
            <person name="Mitreva M."/>
        </authorList>
    </citation>
    <scope>NUCLEOTIDE SEQUENCE [LARGE SCALE GENOMIC DNA]</scope>
</reference>
<dbReference type="GO" id="GO:0016020">
    <property type="term" value="C:membrane"/>
    <property type="evidence" value="ECO:0007669"/>
    <property type="project" value="UniProtKB-SubCell"/>
</dbReference>
<dbReference type="InterPro" id="IPR020846">
    <property type="entry name" value="MFS_dom"/>
</dbReference>
<evidence type="ECO:0000256" key="4">
    <source>
        <dbReference type="ARBA" id="ARBA00023136"/>
    </source>
</evidence>
<dbReference type="InterPro" id="IPR036259">
    <property type="entry name" value="MFS_trans_sf"/>
</dbReference>
<feature type="transmembrane region" description="Helical" evidence="6">
    <location>
        <begin position="528"/>
        <end position="547"/>
    </location>
</feature>
<evidence type="ECO:0000256" key="2">
    <source>
        <dbReference type="ARBA" id="ARBA00022692"/>
    </source>
</evidence>
<feature type="transmembrane region" description="Helical" evidence="6">
    <location>
        <begin position="282"/>
        <end position="306"/>
    </location>
</feature>
<evidence type="ECO:0000256" key="3">
    <source>
        <dbReference type="ARBA" id="ARBA00022989"/>
    </source>
</evidence>
<feature type="transmembrane region" description="Helical" evidence="6">
    <location>
        <begin position="465"/>
        <end position="486"/>
    </location>
</feature>